<comment type="similarity">
    <text evidence="5 6">Belongs to the ZapC family.</text>
</comment>
<feature type="domain" description="Cell-division protein ZapC C-terminal" evidence="7">
    <location>
        <begin position="89"/>
        <end position="170"/>
    </location>
</feature>
<dbReference type="OrthoDB" id="5765005at2"/>
<keyword evidence="4 5" id="KW-0131">Cell cycle</keyword>
<evidence type="ECO:0000256" key="3">
    <source>
        <dbReference type="ARBA" id="ARBA00023210"/>
    </source>
</evidence>
<dbReference type="EMBL" id="FIZX01000001">
    <property type="protein sequence ID" value="CZF78792.1"/>
    <property type="molecule type" value="Genomic_DNA"/>
</dbReference>
<evidence type="ECO:0000259" key="8">
    <source>
        <dbReference type="Pfam" id="PF21083"/>
    </source>
</evidence>
<keyword evidence="3 5" id="KW-0717">Septation</keyword>
<feature type="domain" description="Cell-division protein ZapC N-terminal" evidence="8">
    <location>
        <begin position="1"/>
        <end position="88"/>
    </location>
</feature>
<dbReference type="STRING" id="1796497.GCE9029_01056"/>
<dbReference type="HAMAP" id="MF_00906">
    <property type="entry name" value="ZapC"/>
    <property type="match status" value="1"/>
</dbReference>
<dbReference type="InterPro" id="IPR048373">
    <property type="entry name" value="ZapC_N"/>
</dbReference>
<comment type="subcellular location">
    <subcellularLocation>
        <location evidence="5 6">Cytoplasm</location>
    </subcellularLocation>
</comment>
<dbReference type="GO" id="GO:0000917">
    <property type="term" value="P:division septum assembly"/>
    <property type="evidence" value="ECO:0007669"/>
    <property type="project" value="UniProtKB-KW"/>
</dbReference>
<dbReference type="Proteomes" id="UP000071641">
    <property type="component" value="Unassembled WGS sequence"/>
</dbReference>
<evidence type="ECO:0000256" key="5">
    <source>
        <dbReference type="HAMAP-Rule" id="MF_00906"/>
    </source>
</evidence>
<reference evidence="10" key="1">
    <citation type="submission" date="2016-02" db="EMBL/GenBank/DDBJ databases">
        <authorList>
            <person name="Rodrigo-Torres Lidia"/>
            <person name="Arahal R.David."/>
        </authorList>
    </citation>
    <scope>NUCLEOTIDE SEQUENCE [LARGE SCALE GENOMIC DNA]</scope>
    <source>
        <strain evidence="10">CECT 9029</strain>
    </source>
</reference>
<keyword evidence="10" id="KW-1185">Reference proteome</keyword>
<gene>
    <name evidence="5 9" type="primary">zapC</name>
    <name evidence="9" type="ORF">GCE9029_01056</name>
</gene>
<protein>
    <recommendedName>
        <fullName evidence="5 6">Cell division protein ZapC</fullName>
    </recommendedName>
</protein>
<evidence type="ECO:0000256" key="6">
    <source>
        <dbReference type="PIRNR" id="PIRNR010252"/>
    </source>
</evidence>
<dbReference type="GO" id="GO:0005737">
    <property type="term" value="C:cytoplasm"/>
    <property type="evidence" value="ECO:0007669"/>
    <property type="project" value="UniProtKB-SubCell"/>
</dbReference>
<dbReference type="Pfam" id="PF07126">
    <property type="entry name" value="ZapC_C"/>
    <property type="match status" value="1"/>
</dbReference>
<sequence>MLKPNNAWKWYFDSEAQTLMLDLGQEMVFRVAIERKHLIPDAFVDTPFSVDDASLFQAYSDAVSVLPITGPRKAELVLNAVAAKRFHKPLLPKSWFFQAQEGNLSPELGSIIELKTEYGSEAFLVIENAGCASLCMHASETPLTLNDTKNMRFCEAIKVMNDRLSTYQQQYDSGSGHYALVG</sequence>
<evidence type="ECO:0000256" key="1">
    <source>
        <dbReference type="ARBA" id="ARBA00022490"/>
    </source>
</evidence>
<dbReference type="GO" id="GO:0043093">
    <property type="term" value="P:FtsZ-dependent cytokinesis"/>
    <property type="evidence" value="ECO:0007669"/>
    <property type="project" value="UniProtKB-UniRule"/>
</dbReference>
<dbReference type="InterPro" id="IPR048372">
    <property type="entry name" value="ZapC_C"/>
</dbReference>
<name>A0A128EW19_9GAMM</name>
<dbReference type="Pfam" id="PF21083">
    <property type="entry name" value="ZapC_N"/>
    <property type="match status" value="1"/>
</dbReference>
<evidence type="ECO:0000313" key="10">
    <source>
        <dbReference type="Proteomes" id="UP000071641"/>
    </source>
</evidence>
<evidence type="ECO:0000313" key="9">
    <source>
        <dbReference type="EMBL" id="CZF78792.1"/>
    </source>
</evidence>
<dbReference type="RefSeq" id="WP_062661427.1">
    <property type="nucleotide sequence ID" value="NZ_FIZX01000001.1"/>
</dbReference>
<comment type="subunit">
    <text evidence="5">Interacts directly with FtsZ.</text>
</comment>
<evidence type="ECO:0000259" key="7">
    <source>
        <dbReference type="Pfam" id="PF07126"/>
    </source>
</evidence>
<dbReference type="InterPro" id="IPR009809">
    <property type="entry name" value="ZapC"/>
</dbReference>
<comment type="function">
    <text evidence="5 6">Contributes to the efficiency of the cell division process by stabilizing the polymeric form of the cell division protein FtsZ. Acts by promoting interactions between FtsZ protofilaments and suppressing the GTPase activity of FtsZ.</text>
</comment>
<dbReference type="PIRSF" id="PIRSF010252">
    <property type="entry name" value="ZapC"/>
    <property type="match status" value="1"/>
</dbReference>
<keyword evidence="1 5" id="KW-0963">Cytoplasm</keyword>
<evidence type="ECO:0000256" key="4">
    <source>
        <dbReference type="ARBA" id="ARBA00023306"/>
    </source>
</evidence>
<proteinExistence type="inferred from homology"/>
<accession>A0A128EW19</accession>
<organism evidence="9 10">
    <name type="scientific">Grimontia celer</name>
    <dbReference type="NCBI Taxonomy" id="1796497"/>
    <lineage>
        <taxon>Bacteria</taxon>
        <taxon>Pseudomonadati</taxon>
        <taxon>Pseudomonadota</taxon>
        <taxon>Gammaproteobacteria</taxon>
        <taxon>Vibrionales</taxon>
        <taxon>Vibrionaceae</taxon>
        <taxon>Grimontia</taxon>
    </lineage>
</organism>
<keyword evidence="2 5" id="KW-0132">Cell division</keyword>
<dbReference type="AlphaFoldDB" id="A0A128EW19"/>
<evidence type="ECO:0000256" key="2">
    <source>
        <dbReference type="ARBA" id="ARBA00022618"/>
    </source>
</evidence>